<evidence type="ECO:0000313" key="4">
    <source>
        <dbReference type="Proteomes" id="UP000239025"/>
    </source>
</evidence>
<geneLocation type="plasmid" evidence="3 4">
    <name>PP2</name>
</geneLocation>
<keyword evidence="4" id="KW-1185">Reference proteome</keyword>
<evidence type="ECO:0000256" key="1">
    <source>
        <dbReference type="SAM" id="Coils"/>
    </source>
</evidence>
<dbReference type="NCBIfam" id="NF041353">
    <property type="entry name" value="XopO"/>
    <property type="match status" value="1"/>
</dbReference>
<dbReference type="RefSeq" id="WP_032641726.1">
    <property type="nucleotide sequence ID" value="NZ_LT222315.1"/>
</dbReference>
<evidence type="ECO:0000313" key="3">
    <source>
        <dbReference type="EMBL" id="SOS30221.1"/>
    </source>
</evidence>
<feature type="compositionally biased region" description="Polar residues" evidence="2">
    <location>
        <begin position="1"/>
        <end position="17"/>
    </location>
</feature>
<dbReference type="EMBL" id="LT963397">
    <property type="protein sequence ID" value="SOS30221.1"/>
    <property type="molecule type" value="Genomic_DNA"/>
</dbReference>
<keyword evidence="1" id="KW-0175">Coiled coil</keyword>
<dbReference type="Gene3D" id="1.20.58.90">
    <property type="match status" value="1"/>
</dbReference>
<dbReference type="CDD" id="cd21837">
    <property type="entry name" value="AvrRps4-like"/>
    <property type="match status" value="1"/>
</dbReference>
<keyword evidence="3" id="KW-0614">Plasmid</keyword>
<reference evidence="4" key="1">
    <citation type="submission" date="2017-11" db="EMBL/GenBank/DDBJ databases">
        <authorList>
            <person name="Blom J."/>
        </authorList>
    </citation>
    <scope>NUCLEOTIDE SEQUENCE [LARGE SCALE GENOMIC DNA]</scope>
    <source>
        <plasmid evidence="4">PP2</plasmid>
    </source>
</reference>
<name>A0A193SGS9_9PSED</name>
<dbReference type="AlphaFoldDB" id="A0A193SGS9"/>
<evidence type="ECO:0000256" key="2">
    <source>
        <dbReference type="SAM" id="MobiDB-lite"/>
    </source>
</evidence>
<dbReference type="InterPro" id="IPR048928">
    <property type="entry name" value="AvrRps4"/>
</dbReference>
<proteinExistence type="predicted"/>
<feature type="coiled-coil region" evidence="1">
    <location>
        <begin position="155"/>
        <end position="215"/>
    </location>
</feature>
<accession>A0A193SGS9</accession>
<feature type="compositionally biased region" description="Polar residues" evidence="2">
    <location>
        <begin position="26"/>
        <end position="39"/>
    </location>
</feature>
<sequence>MNRISTSSVNSSFNYTTPAEEAPNHFASSPANSSPHATTTAINQASEGLQKPGARLSMQAQRLRQLGERPAHQDRQNTILVKAFDAQRLDINTHAGPSNSPHLNALNQLQQRNFKPAVGGLEIPVTPNSLLGGGKRVSHVGSSSRDIQVCPRGAAAELRQEIQDKQTFVNDLTEELEDATEEANPDEIANTTQQLRQARADLVELQRRLTMLAHEDRRINQ</sequence>
<feature type="region of interest" description="Disordered" evidence="2">
    <location>
        <begin position="1"/>
        <end position="39"/>
    </location>
</feature>
<gene>
    <name evidence="3" type="ORF">PL963_P200098</name>
</gene>
<dbReference type="InterPro" id="IPR048927">
    <property type="entry name" value="AvrRps4-like_C"/>
</dbReference>
<dbReference type="Proteomes" id="UP000239025">
    <property type="component" value="Plasmid PP2"/>
</dbReference>
<protein>
    <submittedName>
        <fullName evidence="3">Type III effector</fullName>
    </submittedName>
</protein>
<organism evidence="3 4">
    <name type="scientific">Pseudomonas cerasi</name>
    <dbReference type="NCBI Taxonomy" id="1583341"/>
    <lineage>
        <taxon>Bacteria</taxon>
        <taxon>Pseudomonadati</taxon>
        <taxon>Pseudomonadota</taxon>
        <taxon>Gammaproteobacteria</taxon>
        <taxon>Pseudomonadales</taxon>
        <taxon>Pseudomonadaceae</taxon>
        <taxon>Pseudomonas</taxon>
    </lineage>
</organism>